<gene>
    <name evidence="1" type="ORF">BD410DRAFT_795574</name>
</gene>
<dbReference type="EMBL" id="ML170248">
    <property type="protein sequence ID" value="TDL16237.1"/>
    <property type="molecule type" value="Genomic_DNA"/>
</dbReference>
<dbReference type="AlphaFoldDB" id="A0A4Y7PLH1"/>
<sequence length="390" mass="44803">MTSNGWGNFVLDPIICIRLTRNLSVTLFGGFSPSQSGGQLIEIYQCILSNVFLYLVNDLERCWSPLAGTQTWACGDKYLETIRSIKNVIETYRYSMTDMRKISLLESFTNLCHHILGSLPPQSAHNFAHQLATIRSEWAMHMLGNFCSISPPLLFQGLTMFTTLCDVASCLPGFPFSSREHQDAIFVTTDGLLDTASGGRLANTAKPSAEHLRSAVSEYKRVCFRPDYWKLFDPISSRPVLHDDFIYRLYVFTDPAFKPFRSFLVGGVCSVDIPFDRYCAILNEFCSQDQCLYDLQSLAIRKFIKERKLDLRKCGEFPVVIDSRHLAVTRAIWRTRNDKWQYWRNLVSRTAREIGYTSQLCDEGYNLEVHAELQYYDQDYRGNIIKQNDP</sequence>
<proteinExistence type="predicted"/>
<evidence type="ECO:0000313" key="1">
    <source>
        <dbReference type="EMBL" id="TDL16237.1"/>
    </source>
</evidence>
<evidence type="ECO:0000313" key="2">
    <source>
        <dbReference type="Proteomes" id="UP000294933"/>
    </source>
</evidence>
<dbReference type="Proteomes" id="UP000294933">
    <property type="component" value="Unassembled WGS sequence"/>
</dbReference>
<reference evidence="1 2" key="1">
    <citation type="submission" date="2018-06" db="EMBL/GenBank/DDBJ databases">
        <title>A transcriptomic atlas of mushroom development highlights an independent origin of complex multicellularity.</title>
        <authorList>
            <consortium name="DOE Joint Genome Institute"/>
            <person name="Krizsan K."/>
            <person name="Almasi E."/>
            <person name="Merenyi Z."/>
            <person name="Sahu N."/>
            <person name="Viragh M."/>
            <person name="Koszo T."/>
            <person name="Mondo S."/>
            <person name="Kiss B."/>
            <person name="Balint B."/>
            <person name="Kues U."/>
            <person name="Barry K."/>
            <person name="Hegedus J.C."/>
            <person name="Henrissat B."/>
            <person name="Johnson J."/>
            <person name="Lipzen A."/>
            <person name="Ohm R."/>
            <person name="Nagy I."/>
            <person name="Pangilinan J."/>
            <person name="Yan J."/>
            <person name="Xiong Y."/>
            <person name="Grigoriev I.V."/>
            <person name="Hibbett D.S."/>
            <person name="Nagy L.G."/>
        </authorList>
    </citation>
    <scope>NUCLEOTIDE SEQUENCE [LARGE SCALE GENOMIC DNA]</scope>
    <source>
        <strain evidence="1 2">SZMC22713</strain>
    </source>
</reference>
<protein>
    <submittedName>
        <fullName evidence="1">Uncharacterized protein</fullName>
    </submittedName>
</protein>
<accession>A0A4Y7PLH1</accession>
<name>A0A4Y7PLH1_9AGAM</name>
<dbReference type="VEuPathDB" id="FungiDB:BD410DRAFT_795574"/>
<keyword evidence="2" id="KW-1185">Reference proteome</keyword>
<organism evidence="1 2">
    <name type="scientific">Rickenella mellea</name>
    <dbReference type="NCBI Taxonomy" id="50990"/>
    <lineage>
        <taxon>Eukaryota</taxon>
        <taxon>Fungi</taxon>
        <taxon>Dikarya</taxon>
        <taxon>Basidiomycota</taxon>
        <taxon>Agaricomycotina</taxon>
        <taxon>Agaricomycetes</taxon>
        <taxon>Hymenochaetales</taxon>
        <taxon>Rickenellaceae</taxon>
        <taxon>Rickenella</taxon>
    </lineage>
</organism>